<dbReference type="Proteomes" id="UP000015241">
    <property type="component" value="Unassembled WGS sequence"/>
</dbReference>
<dbReference type="InterPro" id="IPR000198">
    <property type="entry name" value="RhoGAP_dom"/>
</dbReference>
<evidence type="ECO:0000313" key="3">
    <source>
        <dbReference type="Proteomes" id="UP000015241"/>
    </source>
</evidence>
<dbReference type="Gene3D" id="1.10.555.10">
    <property type="entry name" value="Rho GTPase activation protein"/>
    <property type="match status" value="1"/>
</dbReference>
<dbReference type="GO" id="GO:0007165">
    <property type="term" value="P:signal transduction"/>
    <property type="evidence" value="ECO:0007669"/>
    <property type="project" value="InterPro"/>
</dbReference>
<evidence type="ECO:0000313" key="2">
    <source>
        <dbReference type="EMBL" id="EPS94573.1"/>
    </source>
</evidence>
<dbReference type="EMBL" id="KE504229">
    <property type="protein sequence ID" value="EPS94573.1"/>
    <property type="molecule type" value="Genomic_DNA"/>
</dbReference>
<dbReference type="OrthoDB" id="79452at2759"/>
<dbReference type="InterPro" id="IPR008936">
    <property type="entry name" value="Rho_GTPase_activation_prot"/>
</dbReference>
<feature type="domain" description="Rho-GAP" evidence="1">
    <location>
        <begin position="4"/>
        <end position="187"/>
    </location>
</feature>
<evidence type="ECO:0000259" key="1">
    <source>
        <dbReference type="PROSITE" id="PS50238"/>
    </source>
</evidence>
<name>S8DTM0_FOMSC</name>
<dbReference type="Pfam" id="PF00620">
    <property type="entry name" value="RhoGAP"/>
    <property type="match status" value="1"/>
</dbReference>
<gene>
    <name evidence="2" type="ORF">FOMPIDRAFT_1054996</name>
</gene>
<dbReference type="HOGENOM" id="CLU_1447703_0_0_1"/>
<dbReference type="SUPFAM" id="SSF48350">
    <property type="entry name" value="GTPase activation domain, GAP"/>
    <property type="match status" value="1"/>
</dbReference>
<keyword evidence="3" id="KW-1185">Reference proteome</keyword>
<dbReference type="InParanoid" id="S8DTM0"/>
<organism evidence="2 3">
    <name type="scientific">Fomitopsis schrenkii</name>
    <name type="common">Brown rot fungus</name>
    <dbReference type="NCBI Taxonomy" id="2126942"/>
    <lineage>
        <taxon>Eukaryota</taxon>
        <taxon>Fungi</taxon>
        <taxon>Dikarya</taxon>
        <taxon>Basidiomycota</taxon>
        <taxon>Agaricomycotina</taxon>
        <taxon>Agaricomycetes</taxon>
        <taxon>Polyporales</taxon>
        <taxon>Fomitopsis</taxon>
    </lineage>
</organism>
<accession>S8DTM0</accession>
<protein>
    <recommendedName>
        <fullName evidence="1">Rho-GAP domain-containing protein</fullName>
    </recommendedName>
</protein>
<dbReference type="AlphaFoldDB" id="S8DTM0"/>
<dbReference type="PROSITE" id="PS50238">
    <property type="entry name" value="RHOGAP"/>
    <property type="match status" value="1"/>
</dbReference>
<dbReference type="STRING" id="743788.S8DTM0"/>
<reference evidence="2 3" key="1">
    <citation type="journal article" date="2012" name="Science">
        <title>The Paleozoic origin of enzymatic lignin decomposition reconstructed from 31 fungal genomes.</title>
        <authorList>
            <person name="Floudas D."/>
            <person name="Binder M."/>
            <person name="Riley R."/>
            <person name="Barry K."/>
            <person name="Blanchette R.A."/>
            <person name="Henrissat B."/>
            <person name="Martinez A.T."/>
            <person name="Otillar R."/>
            <person name="Spatafora J.W."/>
            <person name="Yadav J.S."/>
            <person name="Aerts A."/>
            <person name="Benoit I."/>
            <person name="Boyd A."/>
            <person name="Carlson A."/>
            <person name="Copeland A."/>
            <person name="Coutinho P.M."/>
            <person name="de Vries R.P."/>
            <person name="Ferreira P."/>
            <person name="Findley K."/>
            <person name="Foster B."/>
            <person name="Gaskell J."/>
            <person name="Glotzer D."/>
            <person name="Gorecki P."/>
            <person name="Heitman J."/>
            <person name="Hesse C."/>
            <person name="Hori C."/>
            <person name="Igarashi K."/>
            <person name="Jurgens J.A."/>
            <person name="Kallen N."/>
            <person name="Kersten P."/>
            <person name="Kohler A."/>
            <person name="Kuees U."/>
            <person name="Kumar T.K.A."/>
            <person name="Kuo A."/>
            <person name="LaButti K."/>
            <person name="Larrondo L.F."/>
            <person name="Lindquist E."/>
            <person name="Ling A."/>
            <person name="Lombard V."/>
            <person name="Lucas S."/>
            <person name="Lundell T."/>
            <person name="Martin R."/>
            <person name="McLaughlin D.J."/>
            <person name="Morgenstern I."/>
            <person name="Morin E."/>
            <person name="Murat C."/>
            <person name="Nagy L.G."/>
            <person name="Nolan M."/>
            <person name="Ohm R.A."/>
            <person name="Patyshakuliyeva A."/>
            <person name="Rokas A."/>
            <person name="Ruiz-Duenas F.J."/>
            <person name="Sabat G."/>
            <person name="Salamov A."/>
            <person name="Samejima M."/>
            <person name="Schmutz J."/>
            <person name="Slot J.C."/>
            <person name="St John F."/>
            <person name="Stenlid J."/>
            <person name="Sun H."/>
            <person name="Sun S."/>
            <person name="Syed K."/>
            <person name="Tsang A."/>
            <person name="Wiebenga A."/>
            <person name="Young D."/>
            <person name="Pisabarro A."/>
            <person name="Eastwood D.C."/>
            <person name="Martin F."/>
            <person name="Cullen D."/>
            <person name="Grigoriev I.V."/>
            <person name="Hibbett D.S."/>
        </authorList>
    </citation>
    <scope>NUCLEOTIDE SEQUENCE</scope>
    <source>
        <strain evidence="3">FP-58527</strain>
    </source>
</reference>
<proteinExistence type="predicted"/>
<sequence>MFVIDLAEQMARDDTDVPPLMVECYEVIEKYGLKSQCIYRISGTTSKIVKLKEWLDRRAQVVFEAIEREVKTNSGCASLLKVEKSHATQNDEMPRVADDGKPAQVGNIDIQQSRAFKIVDAIDSEPDDSTLPILLALRTDMPAQGVAYLQTPHRSACTTSDQQLSMQLDEHTKQGNSALPYRLSVTA</sequence>